<proteinExistence type="inferred from homology"/>
<protein>
    <recommendedName>
        <fullName evidence="14">Cytochrome P450</fullName>
    </recommendedName>
</protein>
<evidence type="ECO:0000256" key="7">
    <source>
        <dbReference type="ARBA" id="ARBA00022824"/>
    </source>
</evidence>
<dbReference type="InterPro" id="IPR050196">
    <property type="entry name" value="Cytochrome_P450_Monoox"/>
</dbReference>
<accession>A0A1B6E5Z6</accession>
<sequence length="146" mass="16559">MGVQLQSQSGSAPEYVQALKRMGRAIFHRVVSFWLYADWIYSRTETGKKAKEALNVLHGFTKSIIQQRKAEHRARHLFPKENGNGNKMRAFLDCLIELSDVYSGPLSDADIQEEVDTFMFEGHETTSVALNWAVLLLGVNSDIQEQ</sequence>
<dbReference type="GO" id="GO:0004497">
    <property type="term" value="F:monooxygenase activity"/>
    <property type="evidence" value="ECO:0007669"/>
    <property type="project" value="UniProtKB-KW"/>
</dbReference>
<evidence type="ECO:0008006" key="14">
    <source>
        <dbReference type="Google" id="ProtNLM"/>
    </source>
</evidence>
<evidence type="ECO:0000256" key="9">
    <source>
        <dbReference type="ARBA" id="ARBA00023002"/>
    </source>
</evidence>
<evidence type="ECO:0000256" key="10">
    <source>
        <dbReference type="ARBA" id="ARBA00023004"/>
    </source>
</evidence>
<dbReference type="InterPro" id="IPR036396">
    <property type="entry name" value="Cyt_P450_sf"/>
</dbReference>
<dbReference type="GO" id="GO:0005789">
    <property type="term" value="C:endoplasmic reticulum membrane"/>
    <property type="evidence" value="ECO:0007669"/>
    <property type="project" value="UniProtKB-SubCell"/>
</dbReference>
<comment type="subcellular location">
    <subcellularLocation>
        <location evidence="3">Endoplasmic reticulum membrane</location>
        <topology evidence="3">Peripheral membrane protein</topology>
    </subcellularLocation>
    <subcellularLocation>
        <location evidence="2">Microsome membrane</location>
        <topology evidence="2">Peripheral membrane protein</topology>
    </subcellularLocation>
</comment>
<evidence type="ECO:0000256" key="8">
    <source>
        <dbReference type="ARBA" id="ARBA00022848"/>
    </source>
</evidence>
<dbReference type="Pfam" id="PF00067">
    <property type="entry name" value="p450"/>
    <property type="match status" value="1"/>
</dbReference>
<keyword evidence="5" id="KW-0349">Heme</keyword>
<evidence type="ECO:0000256" key="6">
    <source>
        <dbReference type="ARBA" id="ARBA00022723"/>
    </source>
</evidence>
<comment type="cofactor">
    <cofactor evidence="1">
        <name>heme</name>
        <dbReference type="ChEBI" id="CHEBI:30413"/>
    </cofactor>
</comment>
<evidence type="ECO:0000256" key="5">
    <source>
        <dbReference type="ARBA" id="ARBA00022617"/>
    </source>
</evidence>
<feature type="non-terminal residue" evidence="13">
    <location>
        <position position="146"/>
    </location>
</feature>
<keyword evidence="12" id="KW-0472">Membrane</keyword>
<evidence type="ECO:0000256" key="3">
    <source>
        <dbReference type="ARBA" id="ARBA00004406"/>
    </source>
</evidence>
<dbReference type="EMBL" id="GEDC01003942">
    <property type="protein sequence ID" value="JAS33356.1"/>
    <property type="molecule type" value="Transcribed_RNA"/>
</dbReference>
<dbReference type="GO" id="GO:0020037">
    <property type="term" value="F:heme binding"/>
    <property type="evidence" value="ECO:0007669"/>
    <property type="project" value="InterPro"/>
</dbReference>
<evidence type="ECO:0000313" key="13">
    <source>
        <dbReference type="EMBL" id="JAS33356.1"/>
    </source>
</evidence>
<gene>
    <name evidence="13" type="ORF">g.29933</name>
</gene>
<evidence type="ECO:0000256" key="11">
    <source>
        <dbReference type="ARBA" id="ARBA00023033"/>
    </source>
</evidence>
<dbReference type="AlphaFoldDB" id="A0A1B6E5Z6"/>
<keyword evidence="8" id="KW-0492">Microsome</keyword>
<organism evidence="13">
    <name type="scientific">Clastoptera arizonana</name>
    <name type="common">Arizona spittle bug</name>
    <dbReference type="NCBI Taxonomy" id="38151"/>
    <lineage>
        <taxon>Eukaryota</taxon>
        <taxon>Metazoa</taxon>
        <taxon>Ecdysozoa</taxon>
        <taxon>Arthropoda</taxon>
        <taxon>Hexapoda</taxon>
        <taxon>Insecta</taxon>
        <taxon>Pterygota</taxon>
        <taxon>Neoptera</taxon>
        <taxon>Paraneoptera</taxon>
        <taxon>Hemiptera</taxon>
        <taxon>Auchenorrhyncha</taxon>
        <taxon>Cercopoidea</taxon>
        <taxon>Clastopteridae</taxon>
        <taxon>Clastoptera</taxon>
    </lineage>
</organism>
<dbReference type="GO" id="GO:0016705">
    <property type="term" value="F:oxidoreductase activity, acting on paired donors, with incorporation or reduction of molecular oxygen"/>
    <property type="evidence" value="ECO:0007669"/>
    <property type="project" value="InterPro"/>
</dbReference>
<keyword evidence="6" id="KW-0479">Metal-binding</keyword>
<reference evidence="13" key="1">
    <citation type="submission" date="2015-12" db="EMBL/GenBank/DDBJ databases">
        <title>De novo transcriptome assembly of four potential Pierce s Disease insect vectors from Arizona vineyards.</title>
        <authorList>
            <person name="Tassone E.E."/>
        </authorList>
    </citation>
    <scope>NUCLEOTIDE SEQUENCE</scope>
</reference>
<dbReference type="PANTHER" id="PTHR24291:SF189">
    <property type="entry name" value="CYTOCHROME P450 4C3-RELATED"/>
    <property type="match status" value="1"/>
</dbReference>
<evidence type="ECO:0000256" key="1">
    <source>
        <dbReference type="ARBA" id="ARBA00001971"/>
    </source>
</evidence>
<name>A0A1B6E5Z6_9HEMI</name>
<keyword evidence="10" id="KW-0408">Iron</keyword>
<dbReference type="SUPFAM" id="SSF48264">
    <property type="entry name" value="Cytochrome P450"/>
    <property type="match status" value="1"/>
</dbReference>
<evidence type="ECO:0000256" key="12">
    <source>
        <dbReference type="ARBA" id="ARBA00023136"/>
    </source>
</evidence>
<comment type="similarity">
    <text evidence="4">Belongs to the cytochrome P450 family.</text>
</comment>
<dbReference type="Gene3D" id="1.10.630.10">
    <property type="entry name" value="Cytochrome P450"/>
    <property type="match status" value="1"/>
</dbReference>
<keyword evidence="7" id="KW-0256">Endoplasmic reticulum</keyword>
<evidence type="ECO:0000256" key="2">
    <source>
        <dbReference type="ARBA" id="ARBA00004174"/>
    </source>
</evidence>
<dbReference type="PANTHER" id="PTHR24291">
    <property type="entry name" value="CYTOCHROME P450 FAMILY 4"/>
    <property type="match status" value="1"/>
</dbReference>
<dbReference type="InterPro" id="IPR001128">
    <property type="entry name" value="Cyt_P450"/>
</dbReference>
<keyword evidence="9" id="KW-0560">Oxidoreductase</keyword>
<keyword evidence="11" id="KW-0503">Monooxygenase</keyword>
<evidence type="ECO:0000256" key="4">
    <source>
        <dbReference type="ARBA" id="ARBA00010617"/>
    </source>
</evidence>
<dbReference type="GO" id="GO:0005506">
    <property type="term" value="F:iron ion binding"/>
    <property type="evidence" value="ECO:0007669"/>
    <property type="project" value="InterPro"/>
</dbReference>